<evidence type="ECO:0000313" key="1">
    <source>
        <dbReference type="EMBL" id="KIK03864.1"/>
    </source>
</evidence>
<keyword evidence="2" id="KW-1185">Reference proteome</keyword>
<evidence type="ECO:0000313" key="2">
    <source>
        <dbReference type="Proteomes" id="UP000054477"/>
    </source>
</evidence>
<protein>
    <submittedName>
        <fullName evidence="1">Uncharacterized protein</fullName>
    </submittedName>
</protein>
<proteinExistence type="predicted"/>
<reference evidence="2" key="2">
    <citation type="submission" date="2015-01" db="EMBL/GenBank/DDBJ databases">
        <title>Evolutionary Origins and Diversification of the Mycorrhizal Mutualists.</title>
        <authorList>
            <consortium name="DOE Joint Genome Institute"/>
            <consortium name="Mycorrhizal Genomics Consortium"/>
            <person name="Kohler A."/>
            <person name="Kuo A."/>
            <person name="Nagy L.G."/>
            <person name="Floudas D."/>
            <person name="Copeland A."/>
            <person name="Barry K.W."/>
            <person name="Cichocki N."/>
            <person name="Veneault-Fourrey C."/>
            <person name="LaButti K."/>
            <person name="Lindquist E.A."/>
            <person name="Lipzen A."/>
            <person name="Lundell T."/>
            <person name="Morin E."/>
            <person name="Murat C."/>
            <person name="Riley R."/>
            <person name="Ohm R."/>
            <person name="Sun H."/>
            <person name="Tunlid A."/>
            <person name="Henrissat B."/>
            <person name="Grigoriev I.V."/>
            <person name="Hibbett D.S."/>
            <person name="Martin F."/>
        </authorList>
    </citation>
    <scope>NUCLEOTIDE SEQUENCE [LARGE SCALE GENOMIC DNA]</scope>
    <source>
        <strain evidence="2">LaAM-08-1</strain>
    </source>
</reference>
<accession>A0A0C9XQE9</accession>
<organism evidence="1 2">
    <name type="scientific">Laccaria amethystina LaAM-08-1</name>
    <dbReference type="NCBI Taxonomy" id="1095629"/>
    <lineage>
        <taxon>Eukaryota</taxon>
        <taxon>Fungi</taxon>
        <taxon>Dikarya</taxon>
        <taxon>Basidiomycota</taxon>
        <taxon>Agaricomycotina</taxon>
        <taxon>Agaricomycetes</taxon>
        <taxon>Agaricomycetidae</taxon>
        <taxon>Agaricales</taxon>
        <taxon>Agaricineae</taxon>
        <taxon>Hydnangiaceae</taxon>
        <taxon>Laccaria</taxon>
    </lineage>
</organism>
<dbReference type="Proteomes" id="UP000054477">
    <property type="component" value="Unassembled WGS sequence"/>
</dbReference>
<sequence>MSRYYSCIQRSTLTSKGHETAVQLSSSILVLFCSIWMTSRNILLSSSRTWTLVNLDFGLRFVHLLLSEMKQLPCTPS</sequence>
<dbReference type="EMBL" id="KN838575">
    <property type="protein sequence ID" value="KIK03864.1"/>
    <property type="molecule type" value="Genomic_DNA"/>
</dbReference>
<reference evidence="1 2" key="1">
    <citation type="submission" date="2014-04" db="EMBL/GenBank/DDBJ databases">
        <authorList>
            <consortium name="DOE Joint Genome Institute"/>
            <person name="Kuo A."/>
            <person name="Kohler A."/>
            <person name="Nagy L.G."/>
            <person name="Floudas D."/>
            <person name="Copeland A."/>
            <person name="Barry K.W."/>
            <person name="Cichocki N."/>
            <person name="Veneault-Fourrey C."/>
            <person name="LaButti K."/>
            <person name="Lindquist E.A."/>
            <person name="Lipzen A."/>
            <person name="Lundell T."/>
            <person name="Morin E."/>
            <person name="Murat C."/>
            <person name="Sun H."/>
            <person name="Tunlid A."/>
            <person name="Henrissat B."/>
            <person name="Grigoriev I.V."/>
            <person name="Hibbett D.S."/>
            <person name="Martin F."/>
            <person name="Nordberg H.P."/>
            <person name="Cantor M.N."/>
            <person name="Hua S.X."/>
        </authorList>
    </citation>
    <scope>NUCLEOTIDE SEQUENCE [LARGE SCALE GENOMIC DNA]</scope>
    <source>
        <strain evidence="1 2">LaAM-08-1</strain>
    </source>
</reference>
<gene>
    <name evidence="1" type="ORF">K443DRAFT_456637</name>
</gene>
<dbReference type="AlphaFoldDB" id="A0A0C9XQE9"/>
<name>A0A0C9XQE9_9AGAR</name>
<dbReference type="HOGENOM" id="CLU_2638441_0_0_1"/>